<evidence type="ECO:0000256" key="7">
    <source>
        <dbReference type="ARBA" id="ARBA00033696"/>
    </source>
</evidence>
<dbReference type="EMBL" id="JAVYJV010000078">
    <property type="protein sequence ID" value="KAK4336906.1"/>
    <property type="molecule type" value="Genomic_DNA"/>
</dbReference>
<dbReference type="GO" id="GO:0033857">
    <property type="term" value="F:5-diphosphoinositol pentakisphosphate 1-kinase activity"/>
    <property type="evidence" value="ECO:0007669"/>
    <property type="project" value="TreeGrafter"/>
</dbReference>
<proteinExistence type="inferred from homology"/>
<sequence>MLDQVSESILQYDGSALAAFGNMIVVTVNYRSNSYGRLYVPSGGSQHLFRKIGSRSSVYSAESKIRKTGSYIYEEFMPTDGTDVKVYTVGPDYAHAEARKSPALDGKVERDKDGKEIRYPIILSNIEKLIARNVCLAFKQTVCGFDLLRANGKSYVCDVNGFSFVKNSMKYYDDSAKIMGNMILRALAPQLRIPWSIPFQLDDPPIVETTFGKMMELCCAIAIIRHGDRTPKQKMKMEVKDNRFFEIFEKNGGFKDGHIKIKKPKQLQEILDIARSLLNEIDSNTEIKEDKCKLEQLKCILEMYGHFSGINRKIQLKYQQSGSLILIMKWGGELTPAGRVEAEELGRVFRCMYPGGKGQYAGPQGLGLLRLHSTFRHDLKIYASDEGRVQMTAAGFSKGLLALEGELTPILVQMVKSANTNGLLDNDCDSSKYQNQVKHKLHKKLQQDCDFSDSDYDVLNPTKARSIDNALKFIKNPFKTCQHIYELVQKLNVLIKEKREKLKNKNQEYHLYHGETWDLMQKRWAKLEKDFKTKNDFFEISKIPDIYDCIKYDLQHNLSTLQFPQAEELYLCAKAMADIVIPQEYGLTKEEKLTIGLGICGPLLKKIRGDLLCNYNEQESSETVNRLNPHYSEGVSSPGRHVKTRLYFTSESHIHSLLTVLRYGGLLDETQDEQWRRAMEYVSAIPELNYMSQIVIMLYEDPTKDATSDDRFHVEIHFSPGVVCSVQQNLPKGPGFRPQSRGNVESADINQSSEEINDKNNFNKYNLINLQS</sequence>
<evidence type="ECO:0000313" key="10">
    <source>
        <dbReference type="EMBL" id="KAK4336906.1"/>
    </source>
</evidence>
<comment type="subcellular location">
    <subcellularLocation>
        <location evidence="9">Cytoplasm</location>
        <location evidence="9">Cytosol</location>
    </subcellularLocation>
</comment>
<evidence type="ECO:0000256" key="9">
    <source>
        <dbReference type="RuleBase" id="RU365032"/>
    </source>
</evidence>
<dbReference type="InterPro" id="IPR029033">
    <property type="entry name" value="His_PPase_superfam"/>
</dbReference>
<dbReference type="FunFam" id="3.30.470.20:FF:000132">
    <property type="entry name" value="Inositol hexakisphosphate and diphosphoinositol-pentakisphosphate kinase"/>
    <property type="match status" value="1"/>
</dbReference>
<reference evidence="10" key="1">
    <citation type="submission" date="2023-12" db="EMBL/GenBank/DDBJ databases">
        <title>Genome assembly of Anisodus tanguticus.</title>
        <authorList>
            <person name="Wang Y.-J."/>
        </authorList>
    </citation>
    <scope>NUCLEOTIDE SEQUENCE</scope>
    <source>
        <strain evidence="10">KB-2021</strain>
        <tissue evidence="10">Leaf</tissue>
    </source>
</reference>
<dbReference type="PANTHER" id="PTHR12750:SF9">
    <property type="entry name" value="INOSITOL HEXAKISPHOSPHATE AND DIPHOSPHOINOSITOL-PENTAKISPHOSPHATE KINASE"/>
    <property type="match status" value="1"/>
</dbReference>
<dbReference type="Gene3D" id="3.30.470.20">
    <property type="entry name" value="ATP-grasp fold, B domain"/>
    <property type="match status" value="1"/>
</dbReference>
<evidence type="ECO:0000256" key="8">
    <source>
        <dbReference type="ARBA" id="ARBA00034629"/>
    </source>
</evidence>
<keyword evidence="3 9" id="KW-0808">Transferase</keyword>
<evidence type="ECO:0000256" key="6">
    <source>
        <dbReference type="ARBA" id="ARBA00022840"/>
    </source>
</evidence>
<organism evidence="10 11">
    <name type="scientific">Anisodus tanguticus</name>
    <dbReference type="NCBI Taxonomy" id="243964"/>
    <lineage>
        <taxon>Eukaryota</taxon>
        <taxon>Viridiplantae</taxon>
        <taxon>Streptophyta</taxon>
        <taxon>Embryophyta</taxon>
        <taxon>Tracheophyta</taxon>
        <taxon>Spermatophyta</taxon>
        <taxon>Magnoliopsida</taxon>
        <taxon>eudicotyledons</taxon>
        <taxon>Gunneridae</taxon>
        <taxon>Pentapetalae</taxon>
        <taxon>asterids</taxon>
        <taxon>lamiids</taxon>
        <taxon>Solanales</taxon>
        <taxon>Solanaceae</taxon>
        <taxon>Solanoideae</taxon>
        <taxon>Hyoscyameae</taxon>
        <taxon>Anisodus</taxon>
    </lineage>
</organism>
<evidence type="ECO:0000313" key="11">
    <source>
        <dbReference type="Proteomes" id="UP001291623"/>
    </source>
</evidence>
<gene>
    <name evidence="10" type="ORF">RND71_043471</name>
</gene>
<comment type="function">
    <text evidence="9">Bifunctional inositol kinase that acts in concert with the IP6K kinases to synthesize the diphosphate group-containing inositol pyrophosphates diphosphoinositol pentakisphosphate, PP-InsP5, and bis-diphosphoinositol tetrakisphosphate, (PP)2-InsP4. PP-InsP5 and (PP)2-InsP4, also respectively called InsP7 and InsP8, may regulate a variety of cellular processes, including apoptosis, vesicle trafficking, cytoskeletal dynamics, and exocytosis. Phosphorylates inositol hexakisphosphate (InsP6).</text>
</comment>
<comment type="similarity">
    <text evidence="1 9">Belongs to the histidine acid phosphatase family. VIP1 subfamily.</text>
</comment>
<keyword evidence="11" id="KW-1185">Reference proteome</keyword>
<comment type="catalytic activity">
    <reaction evidence="7">
        <text>5-diphospho-1D-myo-inositol 1,2,3,4,6-pentakisphosphate + ATP + H(+) = 1,5-bis(diphospho)-1D-myo-inositol 2,3,4,6-tetrakisphosphate + ADP</text>
        <dbReference type="Rhea" id="RHEA:10276"/>
        <dbReference type="ChEBI" id="CHEBI:15378"/>
        <dbReference type="ChEBI" id="CHEBI:30616"/>
        <dbReference type="ChEBI" id="CHEBI:58628"/>
        <dbReference type="ChEBI" id="CHEBI:77983"/>
        <dbReference type="ChEBI" id="CHEBI:456216"/>
        <dbReference type="EC" id="2.7.4.24"/>
    </reaction>
    <physiologicalReaction direction="left-to-right" evidence="7">
        <dbReference type="Rhea" id="RHEA:10277"/>
    </physiologicalReaction>
</comment>
<comment type="catalytic activity">
    <reaction evidence="8">
        <text>1D-myo-inositol hexakisphosphate + ATP = 1-diphospho-1D-myo-inositol 2,3,4,5,6-pentakisphosphate + ADP</text>
        <dbReference type="Rhea" id="RHEA:37459"/>
        <dbReference type="ChEBI" id="CHEBI:30616"/>
        <dbReference type="ChEBI" id="CHEBI:58130"/>
        <dbReference type="ChEBI" id="CHEBI:74946"/>
        <dbReference type="ChEBI" id="CHEBI:456216"/>
        <dbReference type="EC" id="2.7.4.24"/>
    </reaction>
    <physiologicalReaction direction="left-to-right" evidence="8">
        <dbReference type="Rhea" id="RHEA:37460"/>
    </physiologicalReaction>
</comment>
<protein>
    <recommendedName>
        <fullName evidence="9">Inositol hexakisphosphate and diphosphoinositol-pentakisphosphate kinase</fullName>
        <ecNumber evidence="9">2.7.4.24</ecNumber>
    </recommendedName>
</protein>
<dbReference type="InterPro" id="IPR037446">
    <property type="entry name" value="His_Pase_VIP1"/>
</dbReference>
<dbReference type="GO" id="GO:0032958">
    <property type="term" value="P:inositol phosphate biosynthetic process"/>
    <property type="evidence" value="ECO:0007669"/>
    <property type="project" value="TreeGrafter"/>
</dbReference>
<keyword evidence="2 9" id="KW-0963">Cytoplasm</keyword>
<evidence type="ECO:0000256" key="4">
    <source>
        <dbReference type="ARBA" id="ARBA00022741"/>
    </source>
</evidence>
<name>A0AAE1QNM2_9SOLA</name>
<dbReference type="PANTHER" id="PTHR12750">
    <property type="entry name" value="DIPHOSPHOINOSITOL PENTAKISPHOSPHATE KINASE"/>
    <property type="match status" value="1"/>
</dbReference>
<dbReference type="CDD" id="cd07061">
    <property type="entry name" value="HP_HAP_like"/>
    <property type="match status" value="1"/>
</dbReference>
<dbReference type="GO" id="GO:0006020">
    <property type="term" value="P:inositol metabolic process"/>
    <property type="evidence" value="ECO:0007669"/>
    <property type="project" value="TreeGrafter"/>
</dbReference>
<dbReference type="Gene3D" id="3.40.50.1240">
    <property type="entry name" value="Phosphoglycerate mutase-like"/>
    <property type="match status" value="1"/>
</dbReference>
<dbReference type="Proteomes" id="UP001291623">
    <property type="component" value="Unassembled WGS sequence"/>
</dbReference>
<dbReference type="AlphaFoldDB" id="A0AAE1QNM2"/>
<dbReference type="GO" id="GO:0005829">
    <property type="term" value="C:cytosol"/>
    <property type="evidence" value="ECO:0007669"/>
    <property type="project" value="UniProtKB-SubCell"/>
</dbReference>
<comment type="caution">
    <text evidence="10">The sequence shown here is derived from an EMBL/GenBank/DDBJ whole genome shotgun (WGS) entry which is preliminary data.</text>
</comment>
<evidence type="ECO:0000256" key="3">
    <source>
        <dbReference type="ARBA" id="ARBA00022679"/>
    </source>
</evidence>
<dbReference type="Pfam" id="PF00328">
    <property type="entry name" value="His_Phos_2"/>
    <property type="match status" value="1"/>
</dbReference>
<evidence type="ECO:0000256" key="1">
    <source>
        <dbReference type="ARBA" id="ARBA00005609"/>
    </source>
</evidence>
<evidence type="ECO:0000256" key="2">
    <source>
        <dbReference type="ARBA" id="ARBA00022490"/>
    </source>
</evidence>
<keyword evidence="6 9" id="KW-0067">ATP-binding</keyword>
<dbReference type="SUPFAM" id="SSF53254">
    <property type="entry name" value="Phosphoglycerate mutase-like"/>
    <property type="match status" value="1"/>
</dbReference>
<evidence type="ECO:0000256" key="5">
    <source>
        <dbReference type="ARBA" id="ARBA00022777"/>
    </source>
</evidence>
<keyword evidence="5 9" id="KW-0418">Kinase</keyword>
<dbReference type="InterPro" id="IPR000560">
    <property type="entry name" value="His_Pase_clade-2"/>
</dbReference>
<dbReference type="GO" id="GO:0005524">
    <property type="term" value="F:ATP binding"/>
    <property type="evidence" value="ECO:0007669"/>
    <property type="project" value="UniProtKB-KW"/>
</dbReference>
<dbReference type="GO" id="GO:0000828">
    <property type="term" value="F:inositol hexakisphosphate kinase activity"/>
    <property type="evidence" value="ECO:0007669"/>
    <property type="project" value="TreeGrafter"/>
</dbReference>
<accession>A0AAE1QNM2</accession>
<dbReference type="EC" id="2.7.4.24" evidence="9"/>
<keyword evidence="4 9" id="KW-0547">Nucleotide-binding</keyword>